<dbReference type="AlphaFoldDB" id="A0A7X2V4E9"/>
<proteinExistence type="predicted"/>
<dbReference type="InterPro" id="IPR027417">
    <property type="entry name" value="P-loop_NTPase"/>
</dbReference>
<dbReference type="InterPro" id="IPR017871">
    <property type="entry name" value="ABC_transporter-like_CS"/>
</dbReference>
<dbReference type="GO" id="GO:0016887">
    <property type="term" value="F:ATP hydrolysis activity"/>
    <property type="evidence" value="ECO:0007669"/>
    <property type="project" value="InterPro"/>
</dbReference>
<dbReference type="GO" id="GO:0005524">
    <property type="term" value="F:ATP binding"/>
    <property type="evidence" value="ECO:0007669"/>
    <property type="project" value="UniProtKB-KW"/>
</dbReference>
<dbReference type="PANTHER" id="PTHR42794">
    <property type="entry name" value="HEMIN IMPORT ATP-BINDING PROTEIN HMUV"/>
    <property type="match status" value="1"/>
</dbReference>
<dbReference type="Pfam" id="PF00005">
    <property type="entry name" value="ABC_tran"/>
    <property type="match status" value="1"/>
</dbReference>
<sequence>MIRIHGLSGGYNGKEIVKDVQFSVREGEFFGILGPNGSGKTTLMKMLSGVLPSTGGEILIKGKPVTAYSRKELAKRMAVLPQLSASAFDMTVREAVSIGRYSHQTAWFPSWSEEDEQAVTLAMQDTGVEPYAERQVQSLSGGEQQRVFLAQALAQNPDILLLDEPTNHLDIAFQQSLLSRLKSWTKDRGLTIVSIFHDLNMASLYCDRVLLMNNGRISESGTPYEALQEPVLKQVYSADIKRHYHPSHQSPQVILNSPPGLENTILISENMLSCESTHILLQSPVPLKTLSSAVVHAGFGWYTTFVNRHVDLNYHSEDVQMDLVRYIQAQGLDPNETVGMMTAVKLADVAVKTSYHEGFSILTVVTAGTGNAADASAGADRLSGSPGTINTWIFVNGRLSDEAFIQAVITASESKTRALADRGITDPYTHTPATGTTTDSILIAAAQQGKSLQYAGPAAELGQAIGKSVYDCTLQSLDRYLERKRND</sequence>
<dbReference type="SMART" id="SM00382">
    <property type="entry name" value="AAA"/>
    <property type="match status" value="1"/>
</dbReference>
<keyword evidence="4" id="KW-1278">Translocase</keyword>
<reference evidence="6 7" key="1">
    <citation type="journal article" date="2017" name="Int. J. Syst. Evol. Microbiol.">
        <title>Bacillus mangrovi sp. nov., isolated from a sediment sample from a mangrove forest.</title>
        <authorList>
            <person name="Gupta V."/>
            <person name="Singh P.K."/>
            <person name="Korpole S."/>
            <person name="Tanuku N.R.S."/>
            <person name="Pinnaka A.K."/>
        </authorList>
    </citation>
    <scope>NUCLEOTIDE SEQUENCE [LARGE SCALE GENOMIC DNA]</scope>
    <source>
        <strain evidence="6 7">KCTC 33872</strain>
    </source>
</reference>
<dbReference type="PROSITE" id="PS50893">
    <property type="entry name" value="ABC_TRANSPORTER_2"/>
    <property type="match status" value="1"/>
</dbReference>
<keyword evidence="3 6" id="KW-0067">ATP-binding</keyword>
<dbReference type="InterPro" id="IPR003593">
    <property type="entry name" value="AAA+_ATPase"/>
</dbReference>
<dbReference type="PROSITE" id="PS00211">
    <property type="entry name" value="ABC_TRANSPORTER_1"/>
    <property type="match status" value="1"/>
</dbReference>
<evidence type="ECO:0000259" key="5">
    <source>
        <dbReference type="PROSITE" id="PS50893"/>
    </source>
</evidence>
<keyword evidence="7" id="KW-1185">Reference proteome</keyword>
<accession>A0A7X2V4E9</accession>
<feature type="domain" description="ABC transporter" evidence="5">
    <location>
        <begin position="2"/>
        <end position="239"/>
    </location>
</feature>
<name>A0A7X2V4E9_9BACI</name>
<protein>
    <submittedName>
        <fullName evidence="6">ATP-binding cassette domain-containing protein</fullName>
    </submittedName>
</protein>
<evidence type="ECO:0000256" key="3">
    <source>
        <dbReference type="ARBA" id="ARBA00022840"/>
    </source>
</evidence>
<comment type="caution">
    <text evidence="6">The sequence shown here is derived from an EMBL/GenBank/DDBJ whole genome shotgun (WGS) entry which is preliminary data.</text>
</comment>
<dbReference type="Pfam" id="PF01955">
    <property type="entry name" value="CbiZ"/>
    <property type="match status" value="1"/>
</dbReference>
<dbReference type="CDD" id="cd03214">
    <property type="entry name" value="ABC_Iron-Siderophores_B12_Hemin"/>
    <property type="match status" value="1"/>
</dbReference>
<keyword evidence="2" id="KW-0547">Nucleotide-binding</keyword>
<dbReference type="InterPro" id="IPR003439">
    <property type="entry name" value="ABC_transporter-like_ATP-bd"/>
</dbReference>
<organism evidence="6 7">
    <name type="scientific">Metabacillus mangrovi</name>
    <dbReference type="NCBI Taxonomy" id="1491830"/>
    <lineage>
        <taxon>Bacteria</taxon>
        <taxon>Bacillati</taxon>
        <taxon>Bacillota</taxon>
        <taxon>Bacilli</taxon>
        <taxon>Bacillales</taxon>
        <taxon>Bacillaceae</taxon>
        <taxon>Metabacillus</taxon>
    </lineage>
</organism>
<evidence type="ECO:0000256" key="1">
    <source>
        <dbReference type="ARBA" id="ARBA00022448"/>
    </source>
</evidence>
<dbReference type="PANTHER" id="PTHR42794:SF1">
    <property type="entry name" value="HEMIN IMPORT ATP-BINDING PROTEIN HMUV"/>
    <property type="match status" value="1"/>
</dbReference>
<dbReference type="InterPro" id="IPR002808">
    <property type="entry name" value="AdoCbi_amidolase"/>
</dbReference>
<dbReference type="RefSeq" id="WP_162356546.1">
    <property type="nucleotide sequence ID" value="NZ_WMIB01000004.1"/>
</dbReference>
<dbReference type="FunFam" id="3.40.50.300:FF:000134">
    <property type="entry name" value="Iron-enterobactin ABC transporter ATP-binding protein"/>
    <property type="match status" value="1"/>
</dbReference>
<dbReference type="Gene3D" id="3.40.50.300">
    <property type="entry name" value="P-loop containing nucleotide triphosphate hydrolases"/>
    <property type="match status" value="1"/>
</dbReference>
<evidence type="ECO:0000256" key="2">
    <source>
        <dbReference type="ARBA" id="ARBA00022741"/>
    </source>
</evidence>
<gene>
    <name evidence="6" type="ORF">GKZ89_06495</name>
</gene>
<dbReference type="Proteomes" id="UP000434639">
    <property type="component" value="Unassembled WGS sequence"/>
</dbReference>
<dbReference type="EMBL" id="WMIB01000004">
    <property type="protein sequence ID" value="MTH53056.1"/>
    <property type="molecule type" value="Genomic_DNA"/>
</dbReference>
<dbReference type="SUPFAM" id="SSF52540">
    <property type="entry name" value="P-loop containing nucleoside triphosphate hydrolases"/>
    <property type="match status" value="1"/>
</dbReference>
<evidence type="ECO:0000313" key="7">
    <source>
        <dbReference type="Proteomes" id="UP000434639"/>
    </source>
</evidence>
<evidence type="ECO:0000313" key="6">
    <source>
        <dbReference type="EMBL" id="MTH53056.1"/>
    </source>
</evidence>
<evidence type="ECO:0000256" key="4">
    <source>
        <dbReference type="ARBA" id="ARBA00022967"/>
    </source>
</evidence>
<keyword evidence="1" id="KW-0813">Transport</keyword>